<sequence length="1187" mass="128916">MPPRPTQVALTALLACAISLPGLAAVPAGAAAEIVSLQGQGDQRAASTPEWHPARPAQVLSAGDFVRTREAARMALLFADETQLRLHQNTVLQVKTIATAGQPVTTLRLDAGRAWTQTRRPTGSSLQMETPAATAAIRGTDWDIRVEPDGRTLLTVLSGTVDFGNEQGRIAVGANEAAYAEVGKAPIKLVLGQPRDRVQWVNALQADPLPHLAATPLPAALEPVRAALAAHDLDAARTALARARASAPPQWTAAMEAAIALQAGDWRSARDLLARQLQGQAPLPVWLMQSDLLLIDGEGADAIRTLERALQQWPAHPALLAQLARAQLLTDRVPDAEATLATAQGVANPELALARAALARRQGDAPATLAAYADATALAPQDARGWLGLGSVYTERENTGPARKNLQQALALDPHVVGAQGERGTLETFSNRFAEAESAFASALDDQPADYVALTGLGLLRLKQGQPQAALEAFLRAGVMEPRYARARTWTAVAYYQLDRHQDAISTLRQASVLDDKDPVPYMLLAQIYTDLFQPGEAVQAARSAVTRMPYLKSLNQLANDQKGSANLGASLAFFGMEDWALELAQQSFSPYWGASHLFLADRYRGEFNKNSELFQGFLTDPMAFGASPRYSSLLQKPGAHGTVDLLHEQEFYKLSAPSVTFNGMDNRQRPIAWFLKAQKAKGGHFPIDVGVTNQPAAYDPSGTADADADVLTIGLGMQPNEQLNLFAYANHTGIKLRAHNLSATEVDKTAQQGVLGLSYRWSPTEQTWLKLGRGLENMRIASFPTLFELGPLAGVAGVSANPRKTLSDLQLRHSVDLEPGTRWSLALEHVEENQASETLGAGILSTVEGGQTFSDVVYFGGLNAIDRRYTGFTLDGQKQLTPALKIDGAVALQQIHQRVNGASGLRLATSGFENIETAQRKDTERALTPRLGVVMQPAPGATLRLAYQDWLRPLSVSTLTRVETAGIAVEDRLVEAGGRHKRLVAQWSQELGANTFVSARADHLQLRNPDTLGVDLRTPSLPFLEEMRNAQLVNLSSTDLLEDTPSFHHGTLNALAAGVNHMVNRQWSVYGKYQYQHSETDYFSETANLVANTRFIPYIPRHTLALGSTWASSKRLYVSGRAVYRSERFEDASNLTRRPPGWSLDLVGFWESSDKHWLVGVGALNLFGPKSARQKARYVLDARYRF</sequence>
<dbReference type="Pfam" id="PF14559">
    <property type="entry name" value="TPR_19"/>
    <property type="match status" value="1"/>
</dbReference>
<feature type="repeat" description="TPR" evidence="4">
    <location>
        <begin position="383"/>
        <end position="416"/>
    </location>
</feature>
<dbReference type="InterPro" id="IPR006860">
    <property type="entry name" value="FecR"/>
</dbReference>
<dbReference type="Pfam" id="PF04773">
    <property type="entry name" value="FecR"/>
    <property type="match status" value="1"/>
</dbReference>
<dbReference type="Gene3D" id="1.25.40.10">
    <property type="entry name" value="Tetratricopeptide repeat domain"/>
    <property type="match status" value="2"/>
</dbReference>
<keyword evidence="8" id="KW-1185">Reference proteome</keyword>
<reference evidence="7 8" key="1">
    <citation type="submission" date="2018-03" db="EMBL/GenBank/DDBJ databases">
        <title>Genome sequencing of Simplicispira sp.</title>
        <authorList>
            <person name="Kim S.-J."/>
            <person name="Heo J."/>
            <person name="Kwon S.-W."/>
        </authorList>
    </citation>
    <scope>NUCLEOTIDE SEQUENCE [LARGE SCALE GENOMIC DNA]</scope>
    <source>
        <strain evidence="7 8">SC1-8</strain>
    </source>
</reference>
<evidence type="ECO:0000313" key="7">
    <source>
        <dbReference type="EMBL" id="AVO41202.1"/>
    </source>
</evidence>
<evidence type="ECO:0000256" key="5">
    <source>
        <dbReference type="SAM" id="SignalP"/>
    </source>
</evidence>
<evidence type="ECO:0000256" key="1">
    <source>
        <dbReference type="ARBA" id="ARBA00004442"/>
    </source>
</evidence>
<feature type="repeat" description="TPR" evidence="4">
    <location>
        <begin position="451"/>
        <end position="484"/>
    </location>
</feature>
<feature type="domain" description="FecR protein" evidence="6">
    <location>
        <begin position="65"/>
        <end position="161"/>
    </location>
</feature>
<dbReference type="EMBL" id="CP027669">
    <property type="protein sequence ID" value="AVO41202.1"/>
    <property type="molecule type" value="Genomic_DNA"/>
</dbReference>
<dbReference type="InterPro" id="IPR036942">
    <property type="entry name" value="Beta-barrel_TonB_sf"/>
</dbReference>
<comment type="subcellular location">
    <subcellularLocation>
        <location evidence="1">Cell outer membrane</location>
    </subcellularLocation>
</comment>
<proteinExistence type="predicted"/>
<dbReference type="PROSITE" id="PS50005">
    <property type="entry name" value="TPR"/>
    <property type="match status" value="2"/>
</dbReference>
<protein>
    <submittedName>
        <fullName evidence="7">TonB-dependent receptor</fullName>
    </submittedName>
</protein>
<dbReference type="InterPro" id="IPR011990">
    <property type="entry name" value="TPR-like_helical_dom_sf"/>
</dbReference>
<feature type="signal peptide" evidence="5">
    <location>
        <begin position="1"/>
        <end position="24"/>
    </location>
</feature>
<dbReference type="PANTHER" id="PTHR38731">
    <property type="entry name" value="LIPL45-RELATED LIPOPROTEIN-RELATED"/>
    <property type="match status" value="1"/>
</dbReference>
<dbReference type="InterPro" id="IPR019734">
    <property type="entry name" value="TPR_rpt"/>
</dbReference>
<keyword evidence="2" id="KW-0472">Membrane</keyword>
<dbReference type="GO" id="GO:0009279">
    <property type="term" value="C:cell outer membrane"/>
    <property type="evidence" value="ECO:0007669"/>
    <property type="project" value="UniProtKB-SubCell"/>
</dbReference>
<dbReference type="AlphaFoldDB" id="A0A2S0MZ76"/>
<dbReference type="RefSeq" id="WP_106446179.1">
    <property type="nucleotide sequence ID" value="NZ_CP027669.1"/>
</dbReference>
<name>A0A2S0MZ76_9BURK</name>
<dbReference type="SUPFAM" id="SSF56935">
    <property type="entry name" value="Porins"/>
    <property type="match status" value="1"/>
</dbReference>
<evidence type="ECO:0000256" key="4">
    <source>
        <dbReference type="PROSITE-ProRule" id="PRU00339"/>
    </source>
</evidence>
<dbReference type="Proteomes" id="UP000239326">
    <property type="component" value="Chromosome"/>
</dbReference>
<evidence type="ECO:0000259" key="6">
    <source>
        <dbReference type="Pfam" id="PF04773"/>
    </source>
</evidence>
<feature type="chain" id="PRO_5015559033" evidence="5">
    <location>
        <begin position="25"/>
        <end position="1187"/>
    </location>
</feature>
<dbReference type="PROSITE" id="PS51257">
    <property type="entry name" value="PROKAR_LIPOPROTEIN"/>
    <property type="match status" value="1"/>
</dbReference>
<accession>A0A2S0MZ76</accession>
<evidence type="ECO:0000256" key="2">
    <source>
        <dbReference type="ARBA" id="ARBA00023136"/>
    </source>
</evidence>
<organism evidence="7 8">
    <name type="scientific">Simplicispira suum</name>
    <dbReference type="NCBI Taxonomy" id="2109915"/>
    <lineage>
        <taxon>Bacteria</taxon>
        <taxon>Pseudomonadati</taxon>
        <taxon>Pseudomonadota</taxon>
        <taxon>Betaproteobacteria</taxon>
        <taxon>Burkholderiales</taxon>
        <taxon>Comamonadaceae</taxon>
        <taxon>Simplicispira</taxon>
    </lineage>
</organism>
<keyword evidence="3" id="KW-0998">Cell outer membrane</keyword>
<dbReference type="SMART" id="SM00028">
    <property type="entry name" value="TPR"/>
    <property type="match status" value="6"/>
</dbReference>
<dbReference type="Gene3D" id="2.40.170.20">
    <property type="entry name" value="TonB-dependent receptor, beta-barrel domain"/>
    <property type="match status" value="2"/>
</dbReference>
<keyword evidence="4" id="KW-0802">TPR repeat</keyword>
<keyword evidence="7" id="KW-0675">Receptor</keyword>
<keyword evidence="5" id="KW-0732">Signal</keyword>
<dbReference type="KEGG" id="simp:C6571_07805"/>
<evidence type="ECO:0000256" key="3">
    <source>
        <dbReference type="ARBA" id="ARBA00023237"/>
    </source>
</evidence>
<evidence type="ECO:0000313" key="8">
    <source>
        <dbReference type="Proteomes" id="UP000239326"/>
    </source>
</evidence>
<gene>
    <name evidence="7" type="ORF">C6571_07805</name>
</gene>
<dbReference type="OrthoDB" id="8818474at2"/>
<dbReference type="Gene3D" id="2.60.120.1440">
    <property type="match status" value="1"/>
</dbReference>
<dbReference type="Pfam" id="PF13432">
    <property type="entry name" value="TPR_16"/>
    <property type="match status" value="1"/>
</dbReference>
<dbReference type="SUPFAM" id="SSF48452">
    <property type="entry name" value="TPR-like"/>
    <property type="match status" value="2"/>
</dbReference>